<dbReference type="SUPFAM" id="SSF47473">
    <property type="entry name" value="EF-hand"/>
    <property type="match status" value="1"/>
</dbReference>
<dbReference type="Gene3D" id="1.10.238.10">
    <property type="entry name" value="EF-hand"/>
    <property type="match status" value="1"/>
</dbReference>
<dbReference type="GO" id="GO:0043014">
    <property type="term" value="F:alpha-tubulin binding"/>
    <property type="evidence" value="ECO:0007669"/>
    <property type="project" value="TreeGrafter"/>
</dbReference>
<organism evidence="10">
    <name type="scientific">Trypanosoma congolense (strain IL3000)</name>
    <dbReference type="NCBI Taxonomy" id="1068625"/>
    <lineage>
        <taxon>Eukaryota</taxon>
        <taxon>Discoba</taxon>
        <taxon>Euglenozoa</taxon>
        <taxon>Kinetoplastea</taxon>
        <taxon>Metakinetoplastina</taxon>
        <taxon>Trypanosomatida</taxon>
        <taxon>Trypanosomatidae</taxon>
        <taxon>Trypanosoma</taxon>
        <taxon>Nannomonas</taxon>
    </lineage>
</organism>
<evidence type="ECO:0000256" key="7">
    <source>
        <dbReference type="ARBA" id="ARBA00023273"/>
    </source>
</evidence>
<evidence type="ECO:0000256" key="5">
    <source>
        <dbReference type="ARBA" id="ARBA00023069"/>
    </source>
</evidence>
<dbReference type="PROSITE" id="PS50222">
    <property type="entry name" value="EF_HAND_2"/>
    <property type="match status" value="1"/>
</dbReference>
<keyword evidence="2" id="KW-0963">Cytoplasm</keyword>
<dbReference type="InterPro" id="IPR040193">
    <property type="entry name" value="EFHC1/EFHC2/EFHB"/>
</dbReference>
<dbReference type="SMART" id="SM00676">
    <property type="entry name" value="DM10"/>
    <property type="match status" value="2"/>
</dbReference>
<dbReference type="InterPro" id="IPR011992">
    <property type="entry name" value="EF-hand-dom_pair"/>
</dbReference>
<gene>
    <name evidence="10" type="ORF">TCIL3000_10_6580</name>
</gene>
<dbReference type="AlphaFoldDB" id="G0UWW8"/>
<dbReference type="GO" id="GO:0005509">
    <property type="term" value="F:calcium ion binding"/>
    <property type="evidence" value="ECO:0007669"/>
    <property type="project" value="InterPro"/>
</dbReference>
<evidence type="ECO:0000256" key="6">
    <source>
        <dbReference type="ARBA" id="ARBA00023212"/>
    </source>
</evidence>
<dbReference type="EMBL" id="HE575323">
    <property type="protein sequence ID" value="CCC93885.1"/>
    <property type="molecule type" value="Genomic_DNA"/>
</dbReference>
<reference evidence="10" key="1">
    <citation type="journal article" date="2012" name="Proc. Natl. Acad. Sci. U.S.A.">
        <title>Antigenic diversity is generated by distinct evolutionary mechanisms in African trypanosome species.</title>
        <authorList>
            <person name="Jackson A.P."/>
            <person name="Berry A."/>
            <person name="Aslett M."/>
            <person name="Allison H.C."/>
            <person name="Burton P."/>
            <person name="Vavrova-Anderson J."/>
            <person name="Brown R."/>
            <person name="Browne H."/>
            <person name="Corton N."/>
            <person name="Hauser H."/>
            <person name="Gamble J."/>
            <person name="Gilderthorp R."/>
            <person name="Marcello L."/>
            <person name="McQuillan J."/>
            <person name="Otto T.D."/>
            <person name="Quail M.A."/>
            <person name="Sanders M.J."/>
            <person name="van Tonder A."/>
            <person name="Ginger M.L."/>
            <person name="Field M.C."/>
            <person name="Barry J.D."/>
            <person name="Hertz-Fowler C."/>
            <person name="Berriman M."/>
        </authorList>
    </citation>
    <scope>NUCLEOTIDE SEQUENCE</scope>
    <source>
        <strain evidence="10">IL3000</strain>
    </source>
</reference>
<keyword evidence="6" id="KW-0206">Cytoskeleton</keyword>
<comment type="subcellular location">
    <subcellularLocation>
        <location evidence="1">Cytoplasm</location>
        <location evidence="1">Cytoskeleton</location>
        <location evidence="1">Flagellum axoneme</location>
    </subcellularLocation>
</comment>
<dbReference type="PROSITE" id="PS51336">
    <property type="entry name" value="DM10"/>
    <property type="match status" value="2"/>
</dbReference>
<protein>
    <submittedName>
        <fullName evidence="10">Uncharacterized protein</fullName>
    </submittedName>
</protein>
<dbReference type="PANTHER" id="PTHR12086">
    <property type="entry name" value="EF-HAND DOMAIN C-TERMINAL CONTAINING PROTEIN"/>
    <property type="match status" value="1"/>
</dbReference>
<evidence type="ECO:0000256" key="1">
    <source>
        <dbReference type="ARBA" id="ARBA00004611"/>
    </source>
</evidence>
<evidence type="ECO:0000313" key="10">
    <source>
        <dbReference type="EMBL" id="CCC93885.1"/>
    </source>
</evidence>
<dbReference type="Pfam" id="PF06565">
    <property type="entry name" value="DM10_dom"/>
    <property type="match status" value="2"/>
</dbReference>
<accession>G0UWW8</accession>
<dbReference type="VEuPathDB" id="TriTrypDB:TcIL3000_10_6580"/>
<feature type="domain" description="EF-hand" evidence="8">
    <location>
        <begin position="292"/>
        <end position="327"/>
    </location>
</feature>
<dbReference type="GO" id="GO:0060285">
    <property type="term" value="P:cilium-dependent cell motility"/>
    <property type="evidence" value="ECO:0007669"/>
    <property type="project" value="TreeGrafter"/>
</dbReference>
<keyword evidence="3" id="KW-0677">Repeat</keyword>
<name>G0UWW8_TRYCI</name>
<dbReference type="InterPro" id="IPR006602">
    <property type="entry name" value="DM10_dom"/>
</dbReference>
<dbReference type="GO" id="GO:0072686">
    <property type="term" value="C:mitotic spindle"/>
    <property type="evidence" value="ECO:0007669"/>
    <property type="project" value="TreeGrafter"/>
</dbReference>
<feature type="domain" description="DM10" evidence="9">
    <location>
        <begin position="139"/>
        <end position="234"/>
    </location>
</feature>
<keyword evidence="5" id="KW-0969">Cilium</keyword>
<dbReference type="InterPro" id="IPR002048">
    <property type="entry name" value="EF_hand_dom"/>
</dbReference>
<feature type="domain" description="DM10" evidence="9">
    <location>
        <begin position="1"/>
        <end position="82"/>
    </location>
</feature>
<dbReference type="Gene3D" id="2.30.29.170">
    <property type="match status" value="2"/>
</dbReference>
<evidence type="ECO:0000256" key="3">
    <source>
        <dbReference type="ARBA" id="ARBA00022737"/>
    </source>
</evidence>
<dbReference type="PANTHER" id="PTHR12086:SF9">
    <property type="entry name" value="EF-HAND DOMAIN-CONTAINING PROTEIN 1"/>
    <property type="match status" value="1"/>
</dbReference>
<evidence type="ECO:0000259" key="9">
    <source>
        <dbReference type="PROSITE" id="PS51336"/>
    </source>
</evidence>
<evidence type="ECO:0000256" key="4">
    <source>
        <dbReference type="ARBA" id="ARBA00022846"/>
    </source>
</evidence>
<evidence type="ECO:0000256" key="2">
    <source>
        <dbReference type="ARBA" id="ARBA00022490"/>
    </source>
</evidence>
<keyword evidence="4" id="KW-0282">Flagellum</keyword>
<dbReference type="GO" id="GO:0007052">
    <property type="term" value="P:mitotic spindle organization"/>
    <property type="evidence" value="ECO:0007669"/>
    <property type="project" value="TreeGrafter"/>
</dbReference>
<proteinExistence type="predicted"/>
<dbReference type="GO" id="GO:0005930">
    <property type="term" value="C:axoneme"/>
    <property type="evidence" value="ECO:0007669"/>
    <property type="project" value="TreeGrafter"/>
</dbReference>
<evidence type="ECO:0000259" key="8">
    <source>
        <dbReference type="PROSITE" id="PS50222"/>
    </source>
</evidence>
<keyword evidence="7" id="KW-0966">Cell projection</keyword>
<sequence>MVENAPNDGRDPNPVFIRRTKVPKYPVTRVKETETLGAPLTCPIEYIAEDDLRTGQTINLFTREFYIFDCDTFTRNYYASKGIAQPSLPKPETEAEALAPAARTRTAVKKDKKELHGPSSLMFEDSAPLKDSLKLIRYCNDAFRFAARLVSDRHEDEGRKFLFCYYLADDTVGMYEILVHNTGHLGGKCFARSRVPDICDPCKLRVGAKVKLAGSEYELIEMDERTKRYIAMGLPNMDEAYFSTQQLVSHVRHVIFQRFSSITDAFRHFRSKEEGLTSGDLRRLFLECGKRLDAVELERVMAVVDKDKDELISLTEFCENLLNQQLISDFAMTKEKWPHIPRGPLLSQRDIDAGRKQQEEGDEALRNLISRSEARRTLLMRAFQSAANNSYDGNIAVDDFKRVITERMGLPFTERELDSLVFKFYSVPDSSDWLRRRLPIKEIRRIIML</sequence>
<dbReference type="GO" id="GO:0000281">
    <property type="term" value="P:mitotic cytokinesis"/>
    <property type="evidence" value="ECO:0007669"/>
    <property type="project" value="TreeGrafter"/>
</dbReference>